<dbReference type="Pfam" id="PF07510">
    <property type="entry name" value="GmrSD_C"/>
    <property type="match status" value="1"/>
</dbReference>
<evidence type="ECO:0000313" key="4">
    <source>
        <dbReference type="Proteomes" id="UP000307562"/>
    </source>
</evidence>
<dbReference type="Pfam" id="PF03235">
    <property type="entry name" value="GmrSD_N"/>
    <property type="match status" value="1"/>
</dbReference>
<name>A0A4V1IFE8_9EURY</name>
<dbReference type="Proteomes" id="UP000307562">
    <property type="component" value="Chromosome"/>
</dbReference>
<reference evidence="4" key="1">
    <citation type="submission" date="2019-05" db="EMBL/GenBank/DDBJ databases">
        <title>Complete Genome Sequence and Methylation Pattern of the Halophilic Archaeon Natrinema pallidum BOL6-1.</title>
        <authorList>
            <person name="DasSarma P."/>
            <person name="DasSarma B.P."/>
            <person name="DasSarma S.L."/>
            <person name="Martinez F.L."/>
            <person name="Guzman D."/>
            <person name="Roberts R.J."/>
            <person name="DasSarma S."/>
        </authorList>
    </citation>
    <scope>NUCLEOTIDE SEQUENCE [LARGE SCALE GENOMIC DNA]</scope>
    <source>
        <strain evidence="4">BOL6-1</strain>
    </source>
</reference>
<dbReference type="GeneID" id="96157664"/>
<sequence>MADSDLELDARPVTAWELLGEKNTIFQTPDFQRPYEWEESEFRDLWKDLLSAVNYEGKHFLGQIIVVEKDKGETKTLAIIDGQQRLTTLSVLICAMRDVYKEKTGYENIPDQLAELLTTSNINGDNLRRLYLLNNSEDDKQYQLVYQGDAEKAERQVGAAYDYYYEHLTSITEEMLGEIRQSVLKDLSLIRTETADINSAYQVFQTENDRGKDLAAIDLVKSILFEEAARNQTSNPEYIKRMWLEIVDNLSEVDQAGARRPLSHILALSPFKTPLQMWKEQFVRIFQEIVRERLDDADWSISDFIEFLKEESETYISANNYSIRRFSHSENKEINQKIKQFRCKNPHGGIATYHLIRNFDSPDTILSALDLANILNVRINISDMTASKARDPIYKIANSGSSDEELLEHIRTIIEEDTPTDSALVETIKTRPFKQNRLTKYILLEIERMHFNGVGYDDNHTFSDVQIEHIAPRKAFSKDKYSSWRSKLEHDEDRFNTYCQRLGNITLLTERQNARAGANPFQTKKREYRTSEFGMTKQLCEYDDWEYNQIDQRTKDLANLLVKTWSI</sequence>
<keyword evidence="4" id="KW-1185">Reference proteome</keyword>
<dbReference type="RefSeq" id="WP_138655243.1">
    <property type="nucleotide sequence ID" value="NZ_CP040637.1"/>
</dbReference>
<dbReference type="KEGG" id="npl:FGF80_16620"/>
<dbReference type="PANTHER" id="PTHR35149:SF2">
    <property type="entry name" value="DUF262 DOMAIN-CONTAINING PROTEIN"/>
    <property type="match status" value="1"/>
</dbReference>
<dbReference type="EMBL" id="CP040637">
    <property type="protein sequence ID" value="QCW04744.1"/>
    <property type="molecule type" value="Genomic_DNA"/>
</dbReference>
<feature type="domain" description="GmrSD restriction endonucleases N-terminal" evidence="1">
    <location>
        <begin position="18"/>
        <end position="225"/>
    </location>
</feature>
<proteinExistence type="predicted"/>
<gene>
    <name evidence="3" type="ORF">FGF80_16620</name>
</gene>
<evidence type="ECO:0000313" key="3">
    <source>
        <dbReference type="EMBL" id="QCW04744.1"/>
    </source>
</evidence>
<feature type="domain" description="GmrSD restriction endonucleases C-terminal" evidence="2">
    <location>
        <begin position="430"/>
        <end position="559"/>
    </location>
</feature>
<dbReference type="InterPro" id="IPR011089">
    <property type="entry name" value="GmrSD_C"/>
</dbReference>
<accession>A0A4V1IFE8</accession>
<dbReference type="PANTHER" id="PTHR35149">
    <property type="entry name" value="SLL5132 PROTEIN"/>
    <property type="match status" value="1"/>
</dbReference>
<dbReference type="InterPro" id="IPR004919">
    <property type="entry name" value="GmrSD_N"/>
</dbReference>
<organism evidence="3 4">
    <name type="scientific">Natrinema pallidum</name>
    <dbReference type="NCBI Taxonomy" id="69527"/>
    <lineage>
        <taxon>Archaea</taxon>
        <taxon>Methanobacteriati</taxon>
        <taxon>Methanobacteriota</taxon>
        <taxon>Stenosarchaea group</taxon>
        <taxon>Halobacteria</taxon>
        <taxon>Halobacteriales</taxon>
        <taxon>Natrialbaceae</taxon>
        <taxon>Natrinema</taxon>
    </lineage>
</organism>
<protein>
    <submittedName>
        <fullName evidence="3">DUF262 domain-containing protein</fullName>
    </submittedName>
</protein>
<evidence type="ECO:0000259" key="2">
    <source>
        <dbReference type="Pfam" id="PF07510"/>
    </source>
</evidence>
<evidence type="ECO:0000259" key="1">
    <source>
        <dbReference type="Pfam" id="PF03235"/>
    </source>
</evidence>
<dbReference type="AlphaFoldDB" id="A0A4V1IFE8"/>